<dbReference type="EMBL" id="CAJEWN010000669">
    <property type="protein sequence ID" value="CAD2188055.1"/>
    <property type="molecule type" value="Genomic_DNA"/>
</dbReference>
<comment type="caution">
    <text evidence="1">The sequence shown here is derived from an EMBL/GenBank/DDBJ whole genome shotgun (WGS) entry which is preliminary data.</text>
</comment>
<dbReference type="Proteomes" id="UP000580250">
    <property type="component" value="Unassembled WGS sequence"/>
</dbReference>
<evidence type="ECO:0000313" key="1">
    <source>
        <dbReference type="EMBL" id="CAD2188055.1"/>
    </source>
</evidence>
<reference evidence="1 2" key="1">
    <citation type="submission" date="2020-08" db="EMBL/GenBank/DDBJ databases">
        <authorList>
            <person name="Koutsovoulos G."/>
            <person name="Danchin GJ E."/>
        </authorList>
    </citation>
    <scope>NUCLEOTIDE SEQUENCE [LARGE SCALE GENOMIC DNA]</scope>
</reference>
<accession>A0A6V7WMA8</accession>
<organism evidence="1 2">
    <name type="scientific">Meloidogyne enterolobii</name>
    <name type="common">Root-knot nematode worm</name>
    <name type="synonym">Meloidogyne mayaguensis</name>
    <dbReference type="NCBI Taxonomy" id="390850"/>
    <lineage>
        <taxon>Eukaryota</taxon>
        <taxon>Metazoa</taxon>
        <taxon>Ecdysozoa</taxon>
        <taxon>Nematoda</taxon>
        <taxon>Chromadorea</taxon>
        <taxon>Rhabditida</taxon>
        <taxon>Tylenchina</taxon>
        <taxon>Tylenchomorpha</taxon>
        <taxon>Tylenchoidea</taxon>
        <taxon>Meloidogynidae</taxon>
        <taxon>Meloidogyninae</taxon>
        <taxon>Meloidogyne</taxon>
    </lineage>
</organism>
<name>A0A6V7WMA8_MELEN</name>
<evidence type="ECO:0000313" key="2">
    <source>
        <dbReference type="Proteomes" id="UP000580250"/>
    </source>
</evidence>
<gene>
    <name evidence="1" type="ORF">MENT_LOCUS40677</name>
</gene>
<protein>
    <submittedName>
        <fullName evidence="1">Uncharacterized protein</fullName>
    </submittedName>
</protein>
<proteinExistence type="predicted"/>
<dbReference type="OrthoDB" id="5892837at2759"/>
<sequence length="170" mass="19109">MLLLNSKLNSYRRCCGVVSKIFKSGFKSTVIMLSATSDCFVVTAFNNIKATEGFLKIVSLNLVKSQSFDIARFDGKKHYNTLLDYEFILMSVTKVKMIDPTILRVETLKEIKSPGLYEFKCILSGTFVDYGKELCAIICDVENSRADLLVSGENMKHLELLGRGDNLKIK</sequence>
<dbReference type="AlphaFoldDB" id="A0A6V7WMA8"/>